<comment type="similarity">
    <text evidence="1">Belongs to the protein kinase superfamily. CMGC Ser/Thr protein kinase family. GSK-3 subfamily.</text>
</comment>
<dbReference type="GO" id="GO:0090090">
    <property type="term" value="P:negative regulation of canonical Wnt signaling pathway"/>
    <property type="evidence" value="ECO:0007669"/>
    <property type="project" value="TreeGrafter"/>
</dbReference>
<keyword evidence="6" id="KW-0067">ATP-binding</keyword>
<keyword evidence="5 8" id="KW-0418">Kinase</keyword>
<accession>A0AAN8FIA0</accession>
<dbReference type="Gene3D" id="1.10.510.10">
    <property type="entry name" value="Transferase(Phosphotransferase) domain 1"/>
    <property type="match status" value="2"/>
</dbReference>
<dbReference type="PROSITE" id="PS00108">
    <property type="entry name" value="PROTEIN_KINASE_ST"/>
    <property type="match status" value="1"/>
</dbReference>
<dbReference type="PANTHER" id="PTHR24057">
    <property type="entry name" value="GLYCOGEN SYNTHASE KINASE-3 ALPHA"/>
    <property type="match status" value="1"/>
</dbReference>
<dbReference type="InterPro" id="IPR000719">
    <property type="entry name" value="Prot_kinase_dom"/>
</dbReference>
<dbReference type="AlphaFoldDB" id="A0AAN8FIA0"/>
<sequence length="226" mass="25342">MCPYCEKNTYCWEQAIKQVERKAVRRVVKYCISFQLYSYQLFSAVNCLCNCKIIHLDIKPSNLVLNHTEGTLKLADFGNAVHFGTVGVSSYQVSHNVWSAACVTYDFITTRPLFKGRNTEDQVKLIVSVFGYPSSEEVKAMASYRPRVHRSSARGLDKFVGADFDATALSLLQDVLVYDPSKRKTAGQAMKHAYFEPLRQVSRCCAGQGEDKISALPPVNHSKIAL</sequence>
<dbReference type="GO" id="GO:0032436">
    <property type="term" value="P:positive regulation of proteasomal ubiquitin-dependent protein catabolic process"/>
    <property type="evidence" value="ECO:0007669"/>
    <property type="project" value="TreeGrafter"/>
</dbReference>
<keyword evidence="9" id="KW-1185">Reference proteome</keyword>
<dbReference type="SMART" id="SM00220">
    <property type="entry name" value="S_TKc"/>
    <property type="match status" value="1"/>
</dbReference>
<evidence type="ECO:0000256" key="5">
    <source>
        <dbReference type="ARBA" id="ARBA00022777"/>
    </source>
</evidence>
<dbReference type="PANTHER" id="PTHR24057:SF18">
    <property type="entry name" value="SERINE_THREONINE-PROTEIN KINASE R03D7.5-RELATED"/>
    <property type="match status" value="1"/>
</dbReference>
<dbReference type="EMBL" id="WIXE01007434">
    <property type="protein sequence ID" value="KAK5980421.1"/>
    <property type="molecule type" value="Genomic_DNA"/>
</dbReference>
<organism evidence="8 9">
    <name type="scientific">Trichostrongylus colubriformis</name>
    <name type="common">Black scour worm</name>
    <dbReference type="NCBI Taxonomy" id="6319"/>
    <lineage>
        <taxon>Eukaryota</taxon>
        <taxon>Metazoa</taxon>
        <taxon>Ecdysozoa</taxon>
        <taxon>Nematoda</taxon>
        <taxon>Chromadorea</taxon>
        <taxon>Rhabditida</taxon>
        <taxon>Rhabditina</taxon>
        <taxon>Rhabditomorpha</taxon>
        <taxon>Strongyloidea</taxon>
        <taxon>Trichostrongylidae</taxon>
        <taxon>Trichostrongylus</taxon>
    </lineage>
</organism>
<proteinExistence type="inferred from homology"/>
<comment type="caution">
    <text evidence="8">The sequence shown here is derived from an EMBL/GenBank/DDBJ whole genome shotgun (WGS) entry which is preliminary data.</text>
</comment>
<keyword evidence="4" id="KW-0547">Nucleotide-binding</keyword>
<dbReference type="GO" id="GO:0030424">
    <property type="term" value="C:axon"/>
    <property type="evidence" value="ECO:0007669"/>
    <property type="project" value="TreeGrafter"/>
</dbReference>
<evidence type="ECO:0000256" key="4">
    <source>
        <dbReference type="ARBA" id="ARBA00022741"/>
    </source>
</evidence>
<dbReference type="SUPFAM" id="SSF56112">
    <property type="entry name" value="Protein kinase-like (PK-like)"/>
    <property type="match status" value="1"/>
</dbReference>
<evidence type="ECO:0000259" key="7">
    <source>
        <dbReference type="PROSITE" id="PS50011"/>
    </source>
</evidence>
<evidence type="ECO:0000256" key="6">
    <source>
        <dbReference type="ARBA" id="ARBA00022840"/>
    </source>
</evidence>
<keyword evidence="2" id="KW-0723">Serine/threonine-protein kinase</keyword>
<dbReference type="InterPro" id="IPR011009">
    <property type="entry name" value="Kinase-like_dom_sf"/>
</dbReference>
<dbReference type="GO" id="GO:0004674">
    <property type="term" value="F:protein serine/threonine kinase activity"/>
    <property type="evidence" value="ECO:0007669"/>
    <property type="project" value="UniProtKB-KW"/>
</dbReference>
<evidence type="ECO:0000256" key="2">
    <source>
        <dbReference type="ARBA" id="ARBA00022527"/>
    </source>
</evidence>
<name>A0AAN8FIA0_TRICO</name>
<evidence type="ECO:0000313" key="9">
    <source>
        <dbReference type="Proteomes" id="UP001331761"/>
    </source>
</evidence>
<dbReference type="Pfam" id="PF00069">
    <property type="entry name" value="Pkinase"/>
    <property type="match status" value="2"/>
</dbReference>
<evidence type="ECO:0000256" key="1">
    <source>
        <dbReference type="ARBA" id="ARBA00005527"/>
    </source>
</evidence>
<dbReference type="GO" id="GO:0007165">
    <property type="term" value="P:signal transduction"/>
    <property type="evidence" value="ECO:0007669"/>
    <property type="project" value="TreeGrafter"/>
</dbReference>
<dbReference type="PROSITE" id="PS50011">
    <property type="entry name" value="PROTEIN_KINASE_DOM"/>
    <property type="match status" value="1"/>
</dbReference>
<reference evidence="8 9" key="1">
    <citation type="submission" date="2019-10" db="EMBL/GenBank/DDBJ databases">
        <title>Assembly and Annotation for the nematode Trichostrongylus colubriformis.</title>
        <authorList>
            <person name="Martin J."/>
        </authorList>
    </citation>
    <scope>NUCLEOTIDE SEQUENCE [LARGE SCALE GENOMIC DNA]</scope>
    <source>
        <strain evidence="8">G859</strain>
        <tissue evidence="8">Whole worm</tissue>
    </source>
</reference>
<dbReference type="GO" id="GO:0005829">
    <property type="term" value="C:cytosol"/>
    <property type="evidence" value="ECO:0007669"/>
    <property type="project" value="TreeGrafter"/>
</dbReference>
<dbReference type="GO" id="GO:0030154">
    <property type="term" value="P:cell differentiation"/>
    <property type="evidence" value="ECO:0007669"/>
    <property type="project" value="TreeGrafter"/>
</dbReference>
<dbReference type="GO" id="GO:0070507">
    <property type="term" value="P:regulation of microtubule cytoskeleton organization"/>
    <property type="evidence" value="ECO:0007669"/>
    <property type="project" value="TreeGrafter"/>
</dbReference>
<dbReference type="InterPro" id="IPR050591">
    <property type="entry name" value="GSK-3"/>
</dbReference>
<protein>
    <submittedName>
        <fullName evidence="8">Protein kinase domain-containing protein</fullName>
    </submittedName>
</protein>
<feature type="non-terminal residue" evidence="8">
    <location>
        <position position="226"/>
    </location>
</feature>
<evidence type="ECO:0000256" key="3">
    <source>
        <dbReference type="ARBA" id="ARBA00022679"/>
    </source>
</evidence>
<keyword evidence="3" id="KW-0808">Transferase</keyword>
<evidence type="ECO:0000313" key="8">
    <source>
        <dbReference type="EMBL" id="KAK5980421.1"/>
    </source>
</evidence>
<dbReference type="Proteomes" id="UP001331761">
    <property type="component" value="Unassembled WGS sequence"/>
</dbReference>
<dbReference type="GO" id="GO:0005634">
    <property type="term" value="C:nucleus"/>
    <property type="evidence" value="ECO:0007669"/>
    <property type="project" value="TreeGrafter"/>
</dbReference>
<gene>
    <name evidence="8" type="ORF">GCK32_016731</name>
</gene>
<feature type="domain" description="Protein kinase" evidence="7">
    <location>
        <begin position="1"/>
        <end position="195"/>
    </location>
</feature>
<dbReference type="GO" id="GO:0005524">
    <property type="term" value="F:ATP binding"/>
    <property type="evidence" value="ECO:0007669"/>
    <property type="project" value="UniProtKB-KW"/>
</dbReference>
<dbReference type="InterPro" id="IPR008271">
    <property type="entry name" value="Ser/Thr_kinase_AS"/>
</dbReference>